<reference evidence="4" key="1">
    <citation type="journal article" date="2006" name="Science">
        <title>Ancient noncoding elements conserved in the human genome.</title>
        <authorList>
            <person name="Venkatesh B."/>
            <person name="Kirkness E.F."/>
            <person name="Loh Y.H."/>
            <person name="Halpern A.L."/>
            <person name="Lee A.P."/>
            <person name="Johnson J."/>
            <person name="Dandona N."/>
            <person name="Viswanathan L.D."/>
            <person name="Tay A."/>
            <person name="Venter J.C."/>
            <person name="Strausberg R.L."/>
            <person name="Brenner S."/>
        </authorList>
    </citation>
    <scope>NUCLEOTIDE SEQUENCE [LARGE SCALE GENOMIC DNA]</scope>
</reference>
<dbReference type="Ensembl" id="ENSCMIT00000015148.1">
    <property type="protein sequence ID" value="ENSCMIP00000014835.1"/>
    <property type="gene ID" value="ENSCMIG00000007288.1"/>
</dbReference>
<accession>A0A4W3HHP8</accession>
<evidence type="ECO:0000256" key="1">
    <source>
        <dbReference type="SAM" id="MobiDB-lite"/>
    </source>
</evidence>
<proteinExistence type="predicted"/>
<reference evidence="4" key="2">
    <citation type="journal article" date="2007" name="PLoS Biol.">
        <title>Survey sequencing and comparative analysis of the elephant shark (Callorhinchus milii) genome.</title>
        <authorList>
            <person name="Venkatesh B."/>
            <person name="Kirkness E.F."/>
            <person name="Loh Y.H."/>
            <person name="Halpern A.L."/>
            <person name="Lee A.P."/>
            <person name="Johnson J."/>
            <person name="Dandona N."/>
            <person name="Viswanathan L.D."/>
            <person name="Tay A."/>
            <person name="Venter J.C."/>
            <person name="Strausberg R.L."/>
            <person name="Brenner S."/>
        </authorList>
    </citation>
    <scope>NUCLEOTIDE SEQUENCE [LARGE SCALE GENOMIC DNA]</scope>
</reference>
<reference evidence="4" key="3">
    <citation type="journal article" date="2014" name="Nature">
        <title>Elephant shark genome provides unique insights into gnathostome evolution.</title>
        <authorList>
            <consortium name="International Elephant Shark Genome Sequencing Consortium"/>
            <person name="Venkatesh B."/>
            <person name="Lee A.P."/>
            <person name="Ravi V."/>
            <person name="Maurya A.K."/>
            <person name="Lian M.M."/>
            <person name="Swann J.B."/>
            <person name="Ohta Y."/>
            <person name="Flajnik M.F."/>
            <person name="Sutoh Y."/>
            <person name="Kasahara M."/>
            <person name="Hoon S."/>
            <person name="Gangu V."/>
            <person name="Roy S.W."/>
            <person name="Irimia M."/>
            <person name="Korzh V."/>
            <person name="Kondrychyn I."/>
            <person name="Lim Z.W."/>
            <person name="Tay B.H."/>
            <person name="Tohari S."/>
            <person name="Kong K.W."/>
            <person name="Ho S."/>
            <person name="Lorente-Galdos B."/>
            <person name="Quilez J."/>
            <person name="Marques-Bonet T."/>
            <person name="Raney B.J."/>
            <person name="Ingham P.W."/>
            <person name="Tay A."/>
            <person name="Hillier L.W."/>
            <person name="Minx P."/>
            <person name="Boehm T."/>
            <person name="Wilson R.K."/>
            <person name="Brenner S."/>
            <person name="Warren W.C."/>
        </authorList>
    </citation>
    <scope>NUCLEOTIDE SEQUENCE [LARGE SCALE GENOMIC DNA]</scope>
</reference>
<feature type="chain" id="PRO_5021394253" evidence="2">
    <location>
        <begin position="25"/>
        <end position="155"/>
    </location>
</feature>
<feature type="compositionally biased region" description="Polar residues" evidence="1">
    <location>
        <begin position="56"/>
        <end position="67"/>
    </location>
</feature>
<name>A0A4W3HHP8_CALMI</name>
<dbReference type="Proteomes" id="UP000314986">
    <property type="component" value="Unassembled WGS sequence"/>
</dbReference>
<organism evidence="3 4">
    <name type="scientific">Callorhinchus milii</name>
    <name type="common">Ghost shark</name>
    <dbReference type="NCBI Taxonomy" id="7868"/>
    <lineage>
        <taxon>Eukaryota</taxon>
        <taxon>Metazoa</taxon>
        <taxon>Chordata</taxon>
        <taxon>Craniata</taxon>
        <taxon>Vertebrata</taxon>
        <taxon>Chondrichthyes</taxon>
        <taxon>Holocephali</taxon>
        <taxon>Chimaeriformes</taxon>
        <taxon>Callorhinchidae</taxon>
        <taxon>Callorhinchus</taxon>
    </lineage>
</organism>
<feature type="signal peptide" evidence="2">
    <location>
        <begin position="1"/>
        <end position="24"/>
    </location>
</feature>
<feature type="compositionally biased region" description="Acidic residues" evidence="1">
    <location>
        <begin position="96"/>
        <end position="106"/>
    </location>
</feature>
<evidence type="ECO:0000313" key="3">
    <source>
        <dbReference type="Ensembl" id="ENSCMIP00000014835.1"/>
    </source>
</evidence>
<reference evidence="3" key="4">
    <citation type="submission" date="2025-08" db="UniProtKB">
        <authorList>
            <consortium name="Ensembl"/>
        </authorList>
    </citation>
    <scope>IDENTIFICATION</scope>
</reference>
<sequence>MFRAIGRGLTCLIAFCLIARPSAAELLKHKFFQKSKNKEYLMEKVFGQLLSGGQRNAKSENTVQASGTVPKADNESNKKVRRVQGSSGHLYKTEDGGWEWSDEESGDAYNERKPPASQKAVSALFFRPGMGCGWWVCVCVWAGGWGAGVVQAFGC</sequence>
<feature type="region of interest" description="Disordered" evidence="1">
    <location>
        <begin position="56"/>
        <end position="113"/>
    </location>
</feature>
<dbReference type="AlphaFoldDB" id="A0A4W3HHP8"/>
<dbReference type="STRING" id="7868.ENSCMIP00000014835"/>
<protein>
    <submittedName>
        <fullName evidence="3">Uncharacterized protein</fullName>
    </submittedName>
</protein>
<dbReference type="InParanoid" id="A0A4W3HHP8"/>
<keyword evidence="2" id="KW-0732">Signal</keyword>
<reference evidence="3" key="5">
    <citation type="submission" date="2025-09" db="UniProtKB">
        <authorList>
            <consortium name="Ensembl"/>
        </authorList>
    </citation>
    <scope>IDENTIFICATION</scope>
</reference>
<evidence type="ECO:0000313" key="4">
    <source>
        <dbReference type="Proteomes" id="UP000314986"/>
    </source>
</evidence>
<keyword evidence="4" id="KW-1185">Reference proteome</keyword>
<evidence type="ECO:0000256" key="2">
    <source>
        <dbReference type="SAM" id="SignalP"/>
    </source>
</evidence>